<sequence>MGKPKPKRRVADELTSAIELKIIGGKHRGRKLTYEPFRRGEDPVTRPMKHRVRESIFNLVGVGSEGRHAIDLFAGTGALGLEALSRGSVHATFIERHVPTAHIIEQNIKGLGVEGQSTLLMTSAFLWGKRNLTAGDGQWWRADGQSAADAPTTSFGTPPAPGAAPWLVFCSPPYDFFVSRKEETIGLISAIMEHCPPDSIVVTESDERFDATLLPTGEQYHGVKEWDVRRYSPAVVGIWQKQG</sequence>
<reference evidence="3 4" key="1">
    <citation type="submission" date="2019-02" db="EMBL/GenBank/DDBJ databases">
        <title>Deep-cultivation of Planctomycetes and their phenomic and genomic characterization uncovers novel biology.</title>
        <authorList>
            <person name="Wiegand S."/>
            <person name="Jogler M."/>
            <person name="Boedeker C."/>
            <person name="Pinto D."/>
            <person name="Vollmers J."/>
            <person name="Rivas-Marin E."/>
            <person name="Kohn T."/>
            <person name="Peeters S.H."/>
            <person name="Heuer A."/>
            <person name="Rast P."/>
            <person name="Oberbeckmann S."/>
            <person name="Bunk B."/>
            <person name="Jeske O."/>
            <person name="Meyerdierks A."/>
            <person name="Storesund J.E."/>
            <person name="Kallscheuer N."/>
            <person name="Luecker S."/>
            <person name="Lage O.M."/>
            <person name="Pohl T."/>
            <person name="Merkel B.J."/>
            <person name="Hornburger P."/>
            <person name="Mueller R.-W."/>
            <person name="Bruemmer F."/>
            <person name="Labrenz M."/>
            <person name="Spormann A.M."/>
            <person name="Op den Camp H."/>
            <person name="Overmann J."/>
            <person name="Amann R."/>
            <person name="Jetten M.S.M."/>
            <person name="Mascher T."/>
            <person name="Medema M.H."/>
            <person name="Devos D.P."/>
            <person name="Kaster A.-K."/>
            <person name="Ovreas L."/>
            <person name="Rohde M."/>
            <person name="Galperin M.Y."/>
            <person name="Jogler C."/>
        </authorList>
    </citation>
    <scope>NUCLEOTIDE SEQUENCE [LARGE SCALE GENOMIC DNA]</scope>
    <source>
        <strain evidence="3 4">I41</strain>
    </source>
</reference>
<dbReference type="EC" id="2.1.1.171" evidence="3"/>
<dbReference type="RefSeq" id="WP_145430127.1">
    <property type="nucleotide sequence ID" value="NZ_CP036339.1"/>
</dbReference>
<gene>
    <name evidence="3" type="primary">rsmD</name>
    <name evidence="3" type="ORF">I41_02130</name>
</gene>
<keyword evidence="1 3" id="KW-0489">Methyltransferase</keyword>
<dbReference type="InterPro" id="IPR029063">
    <property type="entry name" value="SAM-dependent_MTases_sf"/>
</dbReference>
<dbReference type="KEGG" id="llh:I41_02130"/>
<evidence type="ECO:0000313" key="4">
    <source>
        <dbReference type="Proteomes" id="UP000317909"/>
    </source>
</evidence>
<evidence type="ECO:0000256" key="2">
    <source>
        <dbReference type="ARBA" id="ARBA00022679"/>
    </source>
</evidence>
<dbReference type="PANTHER" id="PTHR43542:SF1">
    <property type="entry name" value="METHYLTRANSFERASE"/>
    <property type="match status" value="1"/>
</dbReference>
<dbReference type="Proteomes" id="UP000317909">
    <property type="component" value="Chromosome"/>
</dbReference>
<dbReference type="PANTHER" id="PTHR43542">
    <property type="entry name" value="METHYLTRANSFERASE"/>
    <property type="match status" value="1"/>
</dbReference>
<dbReference type="OrthoDB" id="9803017at2"/>
<name>A0A517TRS3_9BACT</name>
<dbReference type="Gene3D" id="3.40.50.150">
    <property type="entry name" value="Vaccinia Virus protein VP39"/>
    <property type="match status" value="1"/>
</dbReference>
<keyword evidence="4" id="KW-1185">Reference proteome</keyword>
<organism evidence="3 4">
    <name type="scientific">Lacipirellula limnantheis</name>
    <dbReference type="NCBI Taxonomy" id="2528024"/>
    <lineage>
        <taxon>Bacteria</taxon>
        <taxon>Pseudomonadati</taxon>
        <taxon>Planctomycetota</taxon>
        <taxon>Planctomycetia</taxon>
        <taxon>Pirellulales</taxon>
        <taxon>Lacipirellulaceae</taxon>
        <taxon>Lacipirellula</taxon>
    </lineage>
</organism>
<proteinExistence type="predicted"/>
<dbReference type="Pfam" id="PF03602">
    <property type="entry name" value="Cons_hypoth95"/>
    <property type="match status" value="1"/>
</dbReference>
<evidence type="ECO:0000256" key="1">
    <source>
        <dbReference type="ARBA" id="ARBA00022603"/>
    </source>
</evidence>
<dbReference type="AlphaFoldDB" id="A0A517TRS3"/>
<dbReference type="InterPro" id="IPR004398">
    <property type="entry name" value="RNA_MeTrfase_RsmD"/>
</dbReference>
<dbReference type="GO" id="GO:0052913">
    <property type="term" value="F:16S rRNA (guanine(966)-N(2))-methyltransferase activity"/>
    <property type="evidence" value="ECO:0007669"/>
    <property type="project" value="UniProtKB-EC"/>
</dbReference>
<accession>A0A517TRS3</accession>
<protein>
    <submittedName>
        <fullName evidence="3">Ribosomal RNA small subunit methyltransferase D</fullName>
        <ecNumber evidence="3">2.1.1.171</ecNumber>
    </submittedName>
</protein>
<dbReference type="SUPFAM" id="SSF53335">
    <property type="entry name" value="S-adenosyl-L-methionine-dependent methyltransferases"/>
    <property type="match status" value="1"/>
</dbReference>
<evidence type="ECO:0000313" key="3">
    <source>
        <dbReference type="EMBL" id="QDT71058.1"/>
    </source>
</evidence>
<keyword evidence="2 3" id="KW-0808">Transferase</keyword>
<dbReference type="EMBL" id="CP036339">
    <property type="protein sequence ID" value="QDT71058.1"/>
    <property type="molecule type" value="Genomic_DNA"/>
</dbReference>